<proteinExistence type="predicted"/>
<gene>
    <name evidence="1" type="ORF">ACEZDJ_30705</name>
</gene>
<evidence type="ECO:0000313" key="1">
    <source>
        <dbReference type="EMBL" id="MFC1405669.1"/>
    </source>
</evidence>
<dbReference type="EMBL" id="JBHEZZ010000023">
    <property type="protein sequence ID" value="MFC1405669.1"/>
    <property type="molecule type" value="Genomic_DNA"/>
</dbReference>
<name>A0ABV6UW16_9ACTN</name>
<evidence type="ECO:0000313" key="2">
    <source>
        <dbReference type="Proteomes" id="UP001592528"/>
    </source>
</evidence>
<protein>
    <submittedName>
        <fullName evidence="1">Uncharacterized protein</fullName>
    </submittedName>
</protein>
<dbReference type="RefSeq" id="WP_030266726.1">
    <property type="nucleotide sequence ID" value="NZ_JBHEZZ010000023.1"/>
</dbReference>
<comment type="caution">
    <text evidence="1">The sequence shown here is derived from an EMBL/GenBank/DDBJ whole genome shotgun (WGS) entry which is preliminary data.</text>
</comment>
<sequence>MPPKKKSTAELAVTARDLIEQLNRDVLDDAGTLTAPNIHDTTRVLMSLVDRLPQAFEQLRAAAGDAQALAHRLAAPARTLFSMGHNG</sequence>
<keyword evidence="2" id="KW-1185">Reference proteome</keyword>
<accession>A0ABV6UW16</accession>
<dbReference type="Proteomes" id="UP001592528">
    <property type="component" value="Unassembled WGS sequence"/>
</dbReference>
<organism evidence="1 2">
    <name type="scientific">Streptacidiphilus cavernicola</name>
    <dbReference type="NCBI Taxonomy" id="3342716"/>
    <lineage>
        <taxon>Bacteria</taxon>
        <taxon>Bacillati</taxon>
        <taxon>Actinomycetota</taxon>
        <taxon>Actinomycetes</taxon>
        <taxon>Kitasatosporales</taxon>
        <taxon>Streptomycetaceae</taxon>
        <taxon>Streptacidiphilus</taxon>
    </lineage>
</organism>
<reference evidence="1 2" key="1">
    <citation type="submission" date="2024-09" db="EMBL/GenBank/DDBJ databases">
        <authorList>
            <person name="Lee S.D."/>
        </authorList>
    </citation>
    <scope>NUCLEOTIDE SEQUENCE [LARGE SCALE GENOMIC DNA]</scope>
    <source>
        <strain evidence="1 2">N1-5</strain>
    </source>
</reference>